<dbReference type="PANTHER" id="PTHR31956:SF1">
    <property type="entry name" value="NON-SPECIFIC PHOSPHOLIPASE C1"/>
    <property type="match status" value="1"/>
</dbReference>
<evidence type="ECO:0000313" key="5">
    <source>
        <dbReference type="EMBL" id="MBM9507438.1"/>
    </source>
</evidence>
<keyword evidence="1" id="KW-0378">Hydrolase</keyword>
<dbReference type="Gene3D" id="3.40.720.10">
    <property type="entry name" value="Alkaline Phosphatase, subunit A"/>
    <property type="match status" value="2"/>
</dbReference>
<gene>
    <name evidence="5" type="ORF">ITX44_23450</name>
</gene>
<dbReference type="InterPro" id="IPR007312">
    <property type="entry name" value="Phosphoesterase"/>
</dbReference>
<evidence type="ECO:0000256" key="4">
    <source>
        <dbReference type="SAM" id="SignalP"/>
    </source>
</evidence>
<feature type="region of interest" description="Disordered" evidence="3">
    <location>
        <begin position="459"/>
        <end position="484"/>
    </location>
</feature>
<evidence type="ECO:0000256" key="1">
    <source>
        <dbReference type="ARBA" id="ARBA00022801"/>
    </source>
</evidence>
<proteinExistence type="predicted"/>
<feature type="compositionally biased region" description="Basic and acidic residues" evidence="3">
    <location>
        <begin position="471"/>
        <end position="484"/>
    </location>
</feature>
<name>A0ABS2TVR8_9ACTN</name>
<organism evidence="5 6">
    <name type="scientific">Actinacidiphila acididurans</name>
    <dbReference type="NCBI Taxonomy" id="2784346"/>
    <lineage>
        <taxon>Bacteria</taxon>
        <taxon>Bacillati</taxon>
        <taxon>Actinomycetota</taxon>
        <taxon>Actinomycetes</taxon>
        <taxon>Kitasatosporales</taxon>
        <taxon>Streptomycetaceae</taxon>
        <taxon>Actinacidiphila</taxon>
    </lineage>
</organism>
<evidence type="ECO:0000313" key="6">
    <source>
        <dbReference type="Proteomes" id="UP000749040"/>
    </source>
</evidence>
<dbReference type="CDD" id="cd16014">
    <property type="entry name" value="PLC"/>
    <property type="match status" value="1"/>
</dbReference>
<evidence type="ECO:0000256" key="2">
    <source>
        <dbReference type="ARBA" id="ARBA00023026"/>
    </source>
</evidence>
<dbReference type="EMBL" id="JADKYB010000013">
    <property type="protein sequence ID" value="MBM9507438.1"/>
    <property type="molecule type" value="Genomic_DNA"/>
</dbReference>
<protein>
    <submittedName>
        <fullName evidence="5">Phospholipase</fullName>
    </submittedName>
</protein>
<sequence>MTRRRMLGAAASVAGLAAAVDVLPTNVRKALATPLPTTRRLSDIKHVVMLLQENRSFDHYFGTLSGVRGFDDPQAVRLPGGRSVFQQPDPTHPDGYRLPYRLNTRISAAQAIPSLDHTWGGEHAVLNGGTNDNWMPARRESDGANADYVMGYFTREDIPFQYALADAFTICDAYHCSVLGPTWPNRYMWIAGTHDAQGQYGGPSLETGGVPNGHFTFTTYPERLTEAGVSWKIYRNASTNTGVAPFKALAAYNQAKAGDPLFDQGMTNTPVGQFEYDAMNDQLPTVSWILPPAASDEHPAHLPAAGAQFIAGKIDAIAANPEVWAKTVFIVAYDENDGLFDHVVPPTPPAGTPGEFVTGTSPSGVDGGGLPSGLGFRVPCVIVSPWTAGGWVCSETFDHTSQLRFLEKITGVAEPNISAWRRSTTGDLTSAFRFNEGQTQPPVLPDTAGAYNLAQFETTQLPMPTPPGKQEMPHQEPGNRPRVP</sequence>
<keyword evidence="2" id="KW-0843">Virulence</keyword>
<keyword evidence="6" id="KW-1185">Reference proteome</keyword>
<comment type="caution">
    <text evidence="5">The sequence shown here is derived from an EMBL/GenBank/DDBJ whole genome shotgun (WGS) entry which is preliminary data.</text>
</comment>
<dbReference type="InterPro" id="IPR017850">
    <property type="entry name" value="Alkaline_phosphatase_core_sf"/>
</dbReference>
<evidence type="ECO:0000256" key="3">
    <source>
        <dbReference type="SAM" id="MobiDB-lite"/>
    </source>
</evidence>
<keyword evidence="4" id="KW-0732">Signal</keyword>
<dbReference type="PANTHER" id="PTHR31956">
    <property type="entry name" value="NON-SPECIFIC PHOSPHOLIPASE C4-RELATED"/>
    <property type="match status" value="1"/>
</dbReference>
<dbReference type="Pfam" id="PF04185">
    <property type="entry name" value="Phosphoesterase"/>
    <property type="match status" value="1"/>
</dbReference>
<accession>A0ABS2TVR8</accession>
<feature type="signal peptide" evidence="4">
    <location>
        <begin position="1"/>
        <end position="19"/>
    </location>
</feature>
<reference evidence="5 6" key="1">
    <citation type="submission" date="2021-01" db="EMBL/GenBank/DDBJ databases">
        <title>Streptomyces acididurans sp. nov., isolated from a peat swamp forest soil.</title>
        <authorList>
            <person name="Chantavorakit T."/>
            <person name="Duangmal K."/>
        </authorList>
    </citation>
    <scope>NUCLEOTIDE SEQUENCE [LARGE SCALE GENOMIC DNA]</scope>
    <source>
        <strain evidence="5 6">KK5PA1</strain>
    </source>
</reference>
<feature type="chain" id="PRO_5045323240" evidence="4">
    <location>
        <begin position="20"/>
        <end position="484"/>
    </location>
</feature>
<dbReference type="Proteomes" id="UP000749040">
    <property type="component" value="Unassembled WGS sequence"/>
</dbReference>